<feature type="domain" description="N-acetyltransferase" evidence="3">
    <location>
        <begin position="47"/>
        <end position="222"/>
    </location>
</feature>
<dbReference type="GO" id="GO:0007064">
    <property type="term" value="P:mitotic sister chromatid cohesion"/>
    <property type="evidence" value="ECO:0007669"/>
    <property type="project" value="TreeGrafter"/>
</dbReference>
<dbReference type="InterPro" id="IPR016181">
    <property type="entry name" value="Acyl_CoA_acyltransferase"/>
</dbReference>
<keyword evidence="2" id="KW-0012">Acyltransferase</keyword>
<dbReference type="InterPro" id="IPR051556">
    <property type="entry name" value="N-term/lysine_N-AcTrnsfr"/>
</dbReference>
<reference evidence="4 5" key="1">
    <citation type="journal article" date="2012" name="Eukaryot. Cell">
        <title>Draft genome sequence of CBS 2479, the standard type strain of Trichosporon asahii.</title>
        <authorList>
            <person name="Yang R.Y."/>
            <person name="Li H.T."/>
            <person name="Zhu H."/>
            <person name="Zhou G.P."/>
            <person name="Wang M."/>
            <person name="Wang L."/>
        </authorList>
    </citation>
    <scope>NUCLEOTIDE SEQUENCE [LARGE SCALE GENOMIC DNA]</scope>
    <source>
        <strain evidence="5">ATCC 90039 / CBS 2479 / JCM 2466 / KCTC 7840 / NCYC 2677 / UAMH 7654</strain>
    </source>
</reference>
<protein>
    <submittedName>
        <fullName evidence="4">Acetyltransferase</fullName>
    </submittedName>
</protein>
<gene>
    <name evidence="4" type="ORF">A1Q1_06151</name>
</gene>
<dbReference type="KEGG" id="tasa:A1Q1_06151"/>
<dbReference type="Pfam" id="PF13508">
    <property type="entry name" value="Acetyltransf_7"/>
    <property type="match status" value="1"/>
</dbReference>
<dbReference type="PANTHER" id="PTHR42919:SF8">
    <property type="entry name" value="N-ALPHA-ACETYLTRANSFERASE 50"/>
    <property type="match status" value="1"/>
</dbReference>
<dbReference type="Proteomes" id="UP000002748">
    <property type="component" value="Unassembled WGS sequence"/>
</dbReference>
<dbReference type="RefSeq" id="XP_014176835.1">
    <property type="nucleotide sequence ID" value="XM_014321360.1"/>
</dbReference>
<dbReference type="GeneID" id="25989663"/>
<sequence>MAPAPATHTYSTAGTVSSPLDLDKVRGEHEAVNVNGGGRKISPKPKVTLTSLTVNNSGTLRKLNSIVLPIVYSDKFYKDVLDPQLDDINKLVYYQDIPVGACCCRIEEKKKEPPVLAILTLAVLAPYRSQGLGSALVTSALRAALHPTTPPPPTPPSTGVATRAALTPAKPRQPINRALVHVQVGNDSARKFYERLGFKESGVDETYYSKMEPRAAWILTLDDIAASLGETAQNGK</sequence>
<evidence type="ECO:0000256" key="2">
    <source>
        <dbReference type="ARBA" id="ARBA00023315"/>
    </source>
</evidence>
<dbReference type="SUPFAM" id="SSF55729">
    <property type="entry name" value="Acyl-CoA N-acyltransferases (Nat)"/>
    <property type="match status" value="1"/>
</dbReference>
<dbReference type="OrthoDB" id="47374at2759"/>
<dbReference type="InterPro" id="IPR000182">
    <property type="entry name" value="GNAT_dom"/>
</dbReference>
<accession>J5Q471</accession>
<dbReference type="EMBL" id="ALBS01000327">
    <property type="protein sequence ID" value="EJT45388.1"/>
    <property type="molecule type" value="Genomic_DNA"/>
</dbReference>
<name>J5Q471_TRIAS</name>
<comment type="caution">
    <text evidence="4">The sequence shown here is derived from an EMBL/GenBank/DDBJ whole genome shotgun (WGS) entry which is preliminary data.</text>
</comment>
<dbReference type="GO" id="GO:0016747">
    <property type="term" value="F:acyltransferase activity, transferring groups other than amino-acyl groups"/>
    <property type="evidence" value="ECO:0007669"/>
    <property type="project" value="InterPro"/>
</dbReference>
<dbReference type="PROSITE" id="PS51186">
    <property type="entry name" value="GNAT"/>
    <property type="match status" value="1"/>
</dbReference>
<dbReference type="Gene3D" id="3.40.630.30">
    <property type="match status" value="1"/>
</dbReference>
<dbReference type="CDD" id="cd04301">
    <property type="entry name" value="NAT_SF"/>
    <property type="match status" value="1"/>
</dbReference>
<evidence type="ECO:0000313" key="4">
    <source>
        <dbReference type="EMBL" id="EJT45388.1"/>
    </source>
</evidence>
<evidence type="ECO:0000313" key="5">
    <source>
        <dbReference type="Proteomes" id="UP000002748"/>
    </source>
</evidence>
<dbReference type="PANTHER" id="PTHR42919">
    <property type="entry name" value="N-ALPHA-ACETYLTRANSFERASE"/>
    <property type="match status" value="1"/>
</dbReference>
<evidence type="ECO:0000256" key="1">
    <source>
        <dbReference type="ARBA" id="ARBA00022679"/>
    </source>
</evidence>
<keyword evidence="1 4" id="KW-0808">Transferase</keyword>
<dbReference type="HOGENOM" id="CLU_013985_5_3_1"/>
<dbReference type="VEuPathDB" id="FungiDB:A1Q1_06151"/>
<dbReference type="GO" id="GO:0031415">
    <property type="term" value="C:NatA complex"/>
    <property type="evidence" value="ECO:0007669"/>
    <property type="project" value="TreeGrafter"/>
</dbReference>
<proteinExistence type="predicted"/>
<dbReference type="AlphaFoldDB" id="J5Q471"/>
<organism evidence="4 5">
    <name type="scientific">Trichosporon asahii var. asahii (strain ATCC 90039 / CBS 2479 / JCM 2466 / KCTC 7840 / NBRC 103889/ NCYC 2677 / UAMH 7654)</name>
    <name type="common">Yeast</name>
    <dbReference type="NCBI Taxonomy" id="1186058"/>
    <lineage>
        <taxon>Eukaryota</taxon>
        <taxon>Fungi</taxon>
        <taxon>Dikarya</taxon>
        <taxon>Basidiomycota</taxon>
        <taxon>Agaricomycotina</taxon>
        <taxon>Tremellomycetes</taxon>
        <taxon>Trichosporonales</taxon>
        <taxon>Trichosporonaceae</taxon>
        <taxon>Trichosporon</taxon>
    </lineage>
</organism>
<evidence type="ECO:0000259" key="3">
    <source>
        <dbReference type="PROSITE" id="PS51186"/>
    </source>
</evidence>